<proteinExistence type="predicted"/>
<organism evidence="2 3">
    <name type="scientific">Gossypium arboreum</name>
    <name type="common">Tree cotton</name>
    <name type="synonym">Gossypium nanking</name>
    <dbReference type="NCBI Taxonomy" id="29729"/>
    <lineage>
        <taxon>Eukaryota</taxon>
        <taxon>Viridiplantae</taxon>
        <taxon>Streptophyta</taxon>
        <taxon>Embryophyta</taxon>
        <taxon>Tracheophyta</taxon>
        <taxon>Spermatophyta</taxon>
        <taxon>Magnoliopsida</taxon>
        <taxon>eudicotyledons</taxon>
        <taxon>Gunneridae</taxon>
        <taxon>Pentapetalae</taxon>
        <taxon>rosids</taxon>
        <taxon>malvids</taxon>
        <taxon>Malvales</taxon>
        <taxon>Malvaceae</taxon>
        <taxon>Malvoideae</taxon>
        <taxon>Gossypium</taxon>
    </lineage>
</organism>
<gene>
    <name evidence="2" type="ORF">PVK06_027765</name>
</gene>
<evidence type="ECO:0000313" key="2">
    <source>
        <dbReference type="EMBL" id="KAK5812336.1"/>
    </source>
</evidence>
<dbReference type="Proteomes" id="UP001358586">
    <property type="component" value="Chromosome 8"/>
</dbReference>
<dbReference type="CDD" id="cd06222">
    <property type="entry name" value="RNase_H_like"/>
    <property type="match status" value="1"/>
</dbReference>
<evidence type="ECO:0000313" key="3">
    <source>
        <dbReference type="Proteomes" id="UP001358586"/>
    </source>
</evidence>
<reference evidence="2 3" key="1">
    <citation type="submission" date="2023-03" db="EMBL/GenBank/DDBJ databases">
        <title>WGS of Gossypium arboreum.</title>
        <authorList>
            <person name="Yu D."/>
        </authorList>
    </citation>
    <scope>NUCLEOTIDE SEQUENCE [LARGE SCALE GENOMIC DNA]</scope>
    <source>
        <tissue evidence="2">Leaf</tissue>
    </source>
</reference>
<protein>
    <recommendedName>
        <fullName evidence="1">RNase H type-1 domain-containing protein</fullName>
    </recommendedName>
</protein>
<accession>A0ABR0P428</accession>
<keyword evidence="3" id="KW-1185">Reference proteome</keyword>
<dbReference type="InterPro" id="IPR002156">
    <property type="entry name" value="RNaseH_domain"/>
</dbReference>
<feature type="domain" description="RNase H type-1" evidence="1">
    <location>
        <begin position="6"/>
        <end position="125"/>
    </location>
</feature>
<dbReference type="Gene3D" id="3.30.420.10">
    <property type="entry name" value="Ribonuclease H-like superfamily/Ribonuclease H"/>
    <property type="match status" value="1"/>
</dbReference>
<dbReference type="Pfam" id="PF13456">
    <property type="entry name" value="RVT_3"/>
    <property type="match status" value="1"/>
</dbReference>
<name>A0ABR0P428_GOSAR</name>
<comment type="caution">
    <text evidence="2">The sequence shown here is derived from an EMBL/GenBank/DDBJ whole genome shotgun (WGS) entry which is preliminary data.</text>
</comment>
<dbReference type="InterPro" id="IPR036397">
    <property type="entry name" value="RNaseH_sf"/>
</dbReference>
<dbReference type="InterPro" id="IPR012337">
    <property type="entry name" value="RNaseH-like_sf"/>
</dbReference>
<dbReference type="EMBL" id="JARKNE010000008">
    <property type="protein sequence ID" value="KAK5812336.1"/>
    <property type="molecule type" value="Genomic_DNA"/>
</dbReference>
<evidence type="ECO:0000259" key="1">
    <source>
        <dbReference type="Pfam" id="PF13456"/>
    </source>
</evidence>
<dbReference type="SUPFAM" id="SSF53098">
    <property type="entry name" value="Ribonuclease H-like"/>
    <property type="match status" value="1"/>
</dbReference>
<dbReference type="PANTHER" id="PTHR47074:SF48">
    <property type="entry name" value="POLYNUCLEOTIDYL TRANSFERASE, RIBONUCLEASE H-LIKE SUPERFAMILY PROTEIN"/>
    <property type="match status" value="1"/>
</dbReference>
<sequence>MVKINFNTTTNGRKKNFGFVARDHDGFILGDRAGVWDKNVQAEWAELYALKESMSFARAKNWPKLEFESDCISLVNRLNRTKAEFSTMGYRIQESLKLMDQCFSFSFFWATSCCNKVADYLCKWATINNYTKDFEMDYPLEIHDIILSDAIN</sequence>
<dbReference type="InterPro" id="IPR044730">
    <property type="entry name" value="RNase_H-like_dom_plant"/>
</dbReference>
<dbReference type="PANTHER" id="PTHR47074">
    <property type="entry name" value="BNAC02G40300D PROTEIN"/>
    <property type="match status" value="1"/>
</dbReference>
<dbReference type="InterPro" id="IPR052929">
    <property type="entry name" value="RNase_H-like_EbsB-rel"/>
</dbReference>